<feature type="region of interest" description="Disordered" evidence="1">
    <location>
        <begin position="360"/>
        <end position="379"/>
    </location>
</feature>
<organism evidence="4 5">
    <name type="scientific">Nocardia xishanensis</name>
    <dbReference type="NCBI Taxonomy" id="238964"/>
    <lineage>
        <taxon>Bacteria</taxon>
        <taxon>Bacillati</taxon>
        <taxon>Actinomycetota</taxon>
        <taxon>Actinomycetes</taxon>
        <taxon>Mycobacteriales</taxon>
        <taxon>Nocardiaceae</taxon>
        <taxon>Nocardia</taxon>
    </lineage>
</organism>
<dbReference type="GO" id="GO:0008168">
    <property type="term" value="F:methyltransferase activity"/>
    <property type="evidence" value="ECO:0007669"/>
    <property type="project" value="UniProtKB-KW"/>
</dbReference>
<evidence type="ECO:0000313" key="4">
    <source>
        <dbReference type="EMBL" id="MFI2472809.1"/>
    </source>
</evidence>
<keyword evidence="4" id="KW-0808">Transferase</keyword>
<evidence type="ECO:0000313" key="5">
    <source>
        <dbReference type="Proteomes" id="UP001611415"/>
    </source>
</evidence>
<dbReference type="Pfam" id="PF08421">
    <property type="entry name" value="Methyltransf_13"/>
    <property type="match status" value="1"/>
</dbReference>
<evidence type="ECO:0000256" key="1">
    <source>
        <dbReference type="SAM" id="MobiDB-lite"/>
    </source>
</evidence>
<dbReference type="Pfam" id="PF08484">
    <property type="entry name" value="Methyltransf_14"/>
    <property type="match status" value="1"/>
</dbReference>
<dbReference type="InterPro" id="IPR038576">
    <property type="entry name" value="Methyltransf_Zn-bd_dom_put_sf"/>
</dbReference>
<keyword evidence="5" id="KW-1185">Reference proteome</keyword>
<feature type="domain" description="C-methyltransferase" evidence="3">
    <location>
        <begin position="212"/>
        <end position="360"/>
    </location>
</feature>
<dbReference type="EMBL" id="JBIRYO010000003">
    <property type="protein sequence ID" value="MFI2472809.1"/>
    <property type="molecule type" value="Genomic_DNA"/>
</dbReference>
<dbReference type="SUPFAM" id="SSF53335">
    <property type="entry name" value="S-adenosyl-L-methionine-dependent methyltransferases"/>
    <property type="match status" value="1"/>
</dbReference>
<gene>
    <name evidence="4" type="ORF">ACH49W_05470</name>
</gene>
<dbReference type="Gene3D" id="3.40.50.150">
    <property type="entry name" value="Vaccinia Virus protein VP39"/>
    <property type="match status" value="1"/>
</dbReference>
<dbReference type="InterPro" id="IPR013691">
    <property type="entry name" value="MeTrfase_14"/>
</dbReference>
<sequence length="379" mass="39937">MSSERGNRCRGCAAAALRPVLDLGKVPAADHFPSANSPIDPGEAGHPLRMDYCAACGLAQLAEDDTVTAEPRGVEPRALRDQAADAVAAVAAAGLLTGRTAREFGSPHGGTWLPLLAARGFTETAARADVVLDCFGIMHEPDQRAAFRRRAAVTAPQGALLIQYHSLATIVAARQWNALRHGHFAYYSLAALRGLLHEAGMTVTHAWTFDLYGGTVLLRAVHGGAAEHDSVRAVLDGEAPHIDPSALTALQRAAYRHAGALRRWLDERAARGLRVYAYGAASRAVALFSLAGAHRGLIAGVADASPGKHGRRMPGTDIPIVSPGELVAARPDLVLLTLPDLLAEVQATYPELDGRWVVDAPSGPREGGTETATLRRAAT</sequence>
<evidence type="ECO:0000259" key="3">
    <source>
        <dbReference type="Pfam" id="PF08484"/>
    </source>
</evidence>
<dbReference type="GO" id="GO:0032259">
    <property type="term" value="P:methylation"/>
    <property type="evidence" value="ECO:0007669"/>
    <property type="project" value="UniProtKB-KW"/>
</dbReference>
<dbReference type="InterPro" id="IPR013630">
    <property type="entry name" value="Methyltransf_Zn-bd_dom_put"/>
</dbReference>
<dbReference type="Proteomes" id="UP001611415">
    <property type="component" value="Unassembled WGS sequence"/>
</dbReference>
<dbReference type="Gene3D" id="6.20.50.110">
    <property type="entry name" value="Methyltransferase, zinc-binding domain"/>
    <property type="match status" value="1"/>
</dbReference>
<proteinExistence type="predicted"/>
<name>A0ABW7WVH7_9NOCA</name>
<protein>
    <submittedName>
        <fullName evidence="4">Class I SAM-dependent methyltransferase</fullName>
    </submittedName>
</protein>
<dbReference type="RefSeq" id="WP_364826614.1">
    <property type="nucleotide sequence ID" value="NZ_JBFAYM010000021.1"/>
</dbReference>
<feature type="domain" description="Methyltransferase putative zinc binding" evidence="2">
    <location>
        <begin position="9"/>
        <end position="63"/>
    </location>
</feature>
<dbReference type="Gene3D" id="3.40.50.720">
    <property type="entry name" value="NAD(P)-binding Rossmann-like Domain"/>
    <property type="match status" value="1"/>
</dbReference>
<accession>A0ABW7WVH7</accession>
<dbReference type="InterPro" id="IPR029063">
    <property type="entry name" value="SAM-dependent_MTases_sf"/>
</dbReference>
<reference evidence="4 5" key="1">
    <citation type="submission" date="2024-10" db="EMBL/GenBank/DDBJ databases">
        <title>The Natural Products Discovery Center: Release of the First 8490 Sequenced Strains for Exploring Actinobacteria Biosynthetic Diversity.</title>
        <authorList>
            <person name="Kalkreuter E."/>
            <person name="Kautsar S.A."/>
            <person name="Yang D."/>
            <person name="Bader C.D."/>
            <person name="Teijaro C.N."/>
            <person name="Fluegel L."/>
            <person name="Davis C.M."/>
            <person name="Simpson J.R."/>
            <person name="Lauterbach L."/>
            <person name="Steele A.D."/>
            <person name="Gui C."/>
            <person name="Meng S."/>
            <person name="Li G."/>
            <person name="Viehrig K."/>
            <person name="Ye F."/>
            <person name="Su P."/>
            <person name="Kiefer A.F."/>
            <person name="Nichols A."/>
            <person name="Cepeda A.J."/>
            <person name="Yan W."/>
            <person name="Fan B."/>
            <person name="Jiang Y."/>
            <person name="Adhikari A."/>
            <person name="Zheng C.-J."/>
            <person name="Schuster L."/>
            <person name="Cowan T.M."/>
            <person name="Smanski M.J."/>
            <person name="Chevrette M.G."/>
            <person name="De Carvalho L.P.S."/>
            <person name="Shen B."/>
        </authorList>
    </citation>
    <scope>NUCLEOTIDE SEQUENCE [LARGE SCALE GENOMIC DNA]</scope>
    <source>
        <strain evidence="4 5">NPDC019275</strain>
    </source>
</reference>
<dbReference type="Pfam" id="PF13489">
    <property type="entry name" value="Methyltransf_23"/>
    <property type="match status" value="1"/>
</dbReference>
<comment type="caution">
    <text evidence="4">The sequence shown here is derived from an EMBL/GenBank/DDBJ whole genome shotgun (WGS) entry which is preliminary data.</text>
</comment>
<evidence type="ECO:0000259" key="2">
    <source>
        <dbReference type="Pfam" id="PF08421"/>
    </source>
</evidence>
<keyword evidence="4" id="KW-0489">Methyltransferase</keyword>